<evidence type="ECO:0000313" key="1">
    <source>
        <dbReference type="EMBL" id="VDO84247.1"/>
    </source>
</evidence>
<keyword evidence="2" id="KW-1185">Reference proteome</keyword>
<evidence type="ECO:0000313" key="3">
    <source>
        <dbReference type="WBParaSite" id="HPBE_0001023001-mRNA-1"/>
    </source>
</evidence>
<dbReference type="AlphaFoldDB" id="A0A3P7ZJ32"/>
<dbReference type="InterPro" id="IPR052907">
    <property type="entry name" value="Beta-lactamase/esterase"/>
</dbReference>
<dbReference type="EMBL" id="UZAH01026693">
    <property type="protein sequence ID" value="VDO84247.1"/>
    <property type="molecule type" value="Genomic_DNA"/>
</dbReference>
<dbReference type="InterPro" id="IPR012338">
    <property type="entry name" value="Beta-lactam/transpept-like"/>
</dbReference>
<dbReference type="PANTHER" id="PTHR43319">
    <property type="entry name" value="BETA-LACTAMASE-RELATED"/>
    <property type="match status" value="1"/>
</dbReference>
<reference evidence="3" key="2">
    <citation type="submission" date="2019-09" db="UniProtKB">
        <authorList>
            <consortium name="WormBaseParasite"/>
        </authorList>
    </citation>
    <scope>IDENTIFICATION</scope>
</reference>
<proteinExistence type="predicted"/>
<evidence type="ECO:0000313" key="2">
    <source>
        <dbReference type="Proteomes" id="UP000050761"/>
    </source>
</evidence>
<dbReference type="Proteomes" id="UP000050761">
    <property type="component" value="Unassembled WGS sequence"/>
</dbReference>
<accession>A0A3P7ZJ32</accession>
<name>A0A3P7ZJ32_HELPZ</name>
<dbReference type="WBParaSite" id="HPBE_0001023001-mRNA-1">
    <property type="protein sequence ID" value="HPBE_0001023001-mRNA-1"/>
    <property type="gene ID" value="HPBE_0001023001"/>
</dbReference>
<dbReference type="Gene3D" id="3.40.710.10">
    <property type="entry name" value="DD-peptidase/beta-lactamase superfamily"/>
    <property type="match status" value="1"/>
</dbReference>
<protein>
    <submittedName>
        <fullName evidence="3">Beta-lactamase domain-containing protein</fullName>
    </submittedName>
</protein>
<dbReference type="PANTHER" id="PTHR43319:SF3">
    <property type="entry name" value="BETA-LACTAMASE-RELATED DOMAIN-CONTAINING PROTEIN"/>
    <property type="match status" value="1"/>
</dbReference>
<gene>
    <name evidence="1" type="ORF">HPBE_LOCUS10231</name>
</gene>
<reference evidence="1 2" key="1">
    <citation type="submission" date="2018-11" db="EMBL/GenBank/DDBJ databases">
        <authorList>
            <consortium name="Pathogen Informatics"/>
        </authorList>
    </citation>
    <scope>NUCLEOTIDE SEQUENCE [LARGE SCALE GENOMIC DNA]</scope>
</reference>
<organism evidence="1">
    <name type="scientific">Heligmosomoides polygyrus</name>
    <name type="common">Parasitic roundworm</name>
    <dbReference type="NCBI Taxonomy" id="6339"/>
    <lineage>
        <taxon>Eukaryota</taxon>
        <taxon>Metazoa</taxon>
        <taxon>Ecdysozoa</taxon>
        <taxon>Nematoda</taxon>
        <taxon>Chromadorea</taxon>
        <taxon>Rhabditida</taxon>
        <taxon>Rhabditina</taxon>
        <taxon>Rhabditomorpha</taxon>
        <taxon>Strongyloidea</taxon>
        <taxon>Heligmosomidae</taxon>
        <taxon>Heligmosomoides</taxon>
    </lineage>
</organism>
<sequence>MAVAYSSTKIWAGLTAAILAGRGLLNYTEKARPQRIYPKRPKNQQQDFRFQLSGRNTLKMEKKAQPSEIFWTTGRGYHALTYGFLVDQMIRRLHPRHYTVSQFYQKEDSVPYNEPAVRELPLVSCMGIGTAAGFAEALHQVISNAEKNETLVYMIQKKMIPDSLCKNISEPTATEEDIVLNKKVSFGHGFLYAPHPVRKGEWIIRILGNGLQAVEMDFKEDVIIVMLRNGLRAGEDGEDDYEAISEAVHHTVHDIRRNSDRLL</sequence>
<dbReference type="SUPFAM" id="SSF56601">
    <property type="entry name" value="beta-lactamase/transpeptidase-like"/>
    <property type="match status" value="1"/>
</dbReference>
<dbReference type="OrthoDB" id="5946976at2759"/>